<dbReference type="Pfam" id="PF00293">
    <property type="entry name" value="NUDIX"/>
    <property type="match status" value="1"/>
</dbReference>
<gene>
    <name evidence="2 4" type="ORF">BDZ99DRAFT_450582</name>
</gene>
<sequence length="234" mass="26147">MADPHARSQSVTRNFGSEDFVIGAGVAIFHLASQRVVLCSEIHRGRKYYFLPKGRRDMGEDSGRNAVREGFEESGFRNRLLPLPTKHLQPAPHPRPDQLSLTAEAVATEFMPVGRGLQYILFWYIAETLPPDDVEALDREHGPTLFGTPPEYPQYLTLQSRLEMEPKGWVPQRTAGTGVDSDEALYESDLYPLAEALRLLGEGSVQADVVGRGWTAICKRWDDEKPVVEPAQTS</sequence>
<dbReference type="OrthoDB" id="10259236at2759"/>
<reference evidence="2 4" key="1">
    <citation type="journal article" date="2020" name="Stud. Mycol.">
        <title>101 Dothideomycetes genomes: a test case for predicting lifestyles and emergence of pathogens.</title>
        <authorList>
            <person name="Haridas S."/>
            <person name="Albert R."/>
            <person name="Binder M."/>
            <person name="Bloem J."/>
            <person name="Labutti K."/>
            <person name="Salamov A."/>
            <person name="Andreopoulos B."/>
            <person name="Baker S."/>
            <person name="Barry K."/>
            <person name="Bills G."/>
            <person name="Bluhm B."/>
            <person name="Cannon C."/>
            <person name="Castanera R."/>
            <person name="Culley D."/>
            <person name="Daum C."/>
            <person name="Ezra D."/>
            <person name="Gonzalez J."/>
            <person name="Henrissat B."/>
            <person name="Kuo A."/>
            <person name="Liang C."/>
            <person name="Lipzen A."/>
            <person name="Lutzoni F."/>
            <person name="Magnuson J."/>
            <person name="Mondo S."/>
            <person name="Nolan M."/>
            <person name="Ohm R."/>
            <person name="Pangilinan J."/>
            <person name="Park H.-J."/>
            <person name="Ramirez L."/>
            <person name="Alfaro M."/>
            <person name="Sun H."/>
            <person name="Tritt A."/>
            <person name="Yoshinaga Y."/>
            <person name="Zwiers L.-H."/>
            <person name="Turgeon B."/>
            <person name="Goodwin S."/>
            <person name="Spatafora J."/>
            <person name="Crous P."/>
            <person name="Grigoriev I."/>
        </authorList>
    </citation>
    <scope>NUCLEOTIDE SEQUENCE</scope>
    <source>
        <strain evidence="2 4">CBS 304.34</strain>
    </source>
</reference>
<dbReference type="InterPro" id="IPR015797">
    <property type="entry name" value="NUDIX_hydrolase-like_dom_sf"/>
</dbReference>
<organism evidence="2">
    <name type="scientific">Mytilinidion resinicola</name>
    <dbReference type="NCBI Taxonomy" id="574789"/>
    <lineage>
        <taxon>Eukaryota</taxon>
        <taxon>Fungi</taxon>
        <taxon>Dikarya</taxon>
        <taxon>Ascomycota</taxon>
        <taxon>Pezizomycotina</taxon>
        <taxon>Dothideomycetes</taxon>
        <taxon>Pleosporomycetidae</taxon>
        <taxon>Mytilinidiales</taxon>
        <taxon>Mytilinidiaceae</taxon>
        <taxon>Mytilinidion</taxon>
    </lineage>
</organism>
<dbReference type="PROSITE" id="PS51462">
    <property type="entry name" value="NUDIX"/>
    <property type="match status" value="1"/>
</dbReference>
<proteinExistence type="predicted"/>
<dbReference type="EMBL" id="MU003710">
    <property type="protein sequence ID" value="KAF2805068.1"/>
    <property type="molecule type" value="Genomic_DNA"/>
</dbReference>
<reference evidence="4" key="3">
    <citation type="submission" date="2025-04" db="UniProtKB">
        <authorList>
            <consortium name="RefSeq"/>
        </authorList>
    </citation>
    <scope>IDENTIFICATION</scope>
    <source>
        <strain evidence="4">CBS 304.34</strain>
    </source>
</reference>
<evidence type="ECO:0000313" key="4">
    <source>
        <dbReference type="RefSeq" id="XP_033572032.1"/>
    </source>
</evidence>
<reference evidence="4" key="2">
    <citation type="submission" date="2020-04" db="EMBL/GenBank/DDBJ databases">
        <authorList>
            <consortium name="NCBI Genome Project"/>
        </authorList>
    </citation>
    <scope>NUCLEOTIDE SEQUENCE</scope>
    <source>
        <strain evidence="4">CBS 304.34</strain>
    </source>
</reference>
<dbReference type="RefSeq" id="XP_033572032.1">
    <property type="nucleotide sequence ID" value="XM_033718173.1"/>
</dbReference>
<name>A0A6A6Y936_9PEZI</name>
<evidence type="ECO:0000313" key="3">
    <source>
        <dbReference type="Proteomes" id="UP000504636"/>
    </source>
</evidence>
<accession>A0A6A6Y936</accession>
<dbReference type="Gene3D" id="3.90.79.10">
    <property type="entry name" value="Nucleoside Triphosphate Pyrophosphohydrolase"/>
    <property type="match status" value="1"/>
</dbReference>
<dbReference type="AlphaFoldDB" id="A0A6A6Y936"/>
<dbReference type="InterPro" id="IPR000086">
    <property type="entry name" value="NUDIX_hydrolase_dom"/>
</dbReference>
<dbReference type="GeneID" id="54459066"/>
<keyword evidence="3" id="KW-1185">Reference proteome</keyword>
<dbReference type="SUPFAM" id="SSF55811">
    <property type="entry name" value="Nudix"/>
    <property type="match status" value="1"/>
</dbReference>
<protein>
    <recommendedName>
        <fullName evidence="1">Nudix hydrolase domain-containing protein</fullName>
    </recommendedName>
</protein>
<dbReference type="CDD" id="cd02883">
    <property type="entry name" value="NUDIX_Hydrolase"/>
    <property type="match status" value="1"/>
</dbReference>
<evidence type="ECO:0000259" key="1">
    <source>
        <dbReference type="PROSITE" id="PS51462"/>
    </source>
</evidence>
<feature type="domain" description="Nudix hydrolase" evidence="1">
    <location>
        <begin position="19"/>
        <end position="172"/>
    </location>
</feature>
<evidence type="ECO:0000313" key="2">
    <source>
        <dbReference type="EMBL" id="KAF2805068.1"/>
    </source>
</evidence>
<dbReference type="Proteomes" id="UP000504636">
    <property type="component" value="Unplaced"/>
</dbReference>